<keyword evidence="3" id="KW-1185">Reference proteome</keyword>
<accession>A0A7J7JKG5</accession>
<sequence>MQGIDRQHTVLFSERQNKTPLRDKTANQGEATYSEIDSPSITVPIMSPTNKMFSRWSSWVMTTFLSDQRSFSSNSRMSSNKSPATTSPAAVFSVEGSATAVWAALKAAFSLDSSPSLVSTSC</sequence>
<dbReference type="EMBL" id="VXIV02002423">
    <property type="protein sequence ID" value="KAF6025848.1"/>
    <property type="molecule type" value="Genomic_DNA"/>
</dbReference>
<gene>
    <name evidence="2" type="ORF">EB796_015845</name>
</gene>
<reference evidence="2" key="1">
    <citation type="submission" date="2020-06" db="EMBL/GenBank/DDBJ databases">
        <title>Draft genome of Bugula neritina, a colonial animal packing powerful symbionts and potential medicines.</title>
        <authorList>
            <person name="Rayko M."/>
        </authorList>
    </citation>
    <scope>NUCLEOTIDE SEQUENCE [LARGE SCALE GENOMIC DNA]</scope>
    <source>
        <strain evidence="2">Kwan_BN1</strain>
    </source>
</reference>
<proteinExistence type="predicted"/>
<feature type="region of interest" description="Disordered" evidence="1">
    <location>
        <begin position="1"/>
        <end position="32"/>
    </location>
</feature>
<evidence type="ECO:0000256" key="1">
    <source>
        <dbReference type="SAM" id="MobiDB-lite"/>
    </source>
</evidence>
<feature type="compositionally biased region" description="Basic and acidic residues" evidence="1">
    <location>
        <begin position="15"/>
        <end position="25"/>
    </location>
</feature>
<dbReference type="Proteomes" id="UP000593567">
    <property type="component" value="Unassembled WGS sequence"/>
</dbReference>
<name>A0A7J7JKG5_BUGNE</name>
<dbReference type="AlphaFoldDB" id="A0A7J7JKG5"/>
<evidence type="ECO:0000313" key="3">
    <source>
        <dbReference type="Proteomes" id="UP000593567"/>
    </source>
</evidence>
<protein>
    <submittedName>
        <fullName evidence="2">Uncharacterized protein</fullName>
    </submittedName>
</protein>
<evidence type="ECO:0000313" key="2">
    <source>
        <dbReference type="EMBL" id="KAF6025848.1"/>
    </source>
</evidence>
<organism evidence="2 3">
    <name type="scientific">Bugula neritina</name>
    <name type="common">Brown bryozoan</name>
    <name type="synonym">Sertularia neritina</name>
    <dbReference type="NCBI Taxonomy" id="10212"/>
    <lineage>
        <taxon>Eukaryota</taxon>
        <taxon>Metazoa</taxon>
        <taxon>Spiralia</taxon>
        <taxon>Lophotrochozoa</taxon>
        <taxon>Bryozoa</taxon>
        <taxon>Gymnolaemata</taxon>
        <taxon>Cheilostomatida</taxon>
        <taxon>Flustrina</taxon>
        <taxon>Buguloidea</taxon>
        <taxon>Bugulidae</taxon>
        <taxon>Bugula</taxon>
    </lineage>
</organism>
<comment type="caution">
    <text evidence="2">The sequence shown here is derived from an EMBL/GenBank/DDBJ whole genome shotgun (WGS) entry which is preliminary data.</text>
</comment>